<reference evidence="7" key="2">
    <citation type="submission" date="2020-11" db="EMBL/GenBank/DDBJ databases">
        <authorList>
            <person name="McCartney M.A."/>
            <person name="Auch B."/>
            <person name="Kono T."/>
            <person name="Mallez S."/>
            <person name="Becker A."/>
            <person name="Gohl D.M."/>
            <person name="Silverstein K.A.T."/>
            <person name="Koren S."/>
            <person name="Bechman K.B."/>
            <person name="Herman A."/>
            <person name="Abrahante J.E."/>
            <person name="Garbe J."/>
        </authorList>
    </citation>
    <scope>NUCLEOTIDE SEQUENCE</scope>
    <source>
        <strain evidence="7">Duluth1</strain>
        <tissue evidence="7">Whole animal</tissue>
    </source>
</reference>
<feature type="compositionally biased region" description="Basic residues" evidence="3">
    <location>
        <begin position="652"/>
        <end position="662"/>
    </location>
</feature>
<dbReference type="PRINTS" id="PR00452">
    <property type="entry name" value="SH3DOMAIN"/>
</dbReference>
<dbReference type="Gene3D" id="2.30.29.30">
    <property type="entry name" value="Pleckstrin-homology domain (PH domain)/Phosphotyrosine-binding domain (PTB)"/>
    <property type="match status" value="1"/>
</dbReference>
<feature type="domain" description="PH" evidence="5">
    <location>
        <begin position="475"/>
        <end position="579"/>
    </location>
</feature>
<dbReference type="Pfam" id="PF16614">
    <property type="entry name" value="RhoGEF67_u2"/>
    <property type="match status" value="1"/>
</dbReference>
<accession>A0A9D4G811</accession>
<protein>
    <recommendedName>
        <fullName evidence="9">Rho guanine nucleotide exchange factor 7</fullName>
    </recommendedName>
</protein>
<dbReference type="Gene3D" id="2.30.30.40">
    <property type="entry name" value="SH3 Domains"/>
    <property type="match status" value="1"/>
</dbReference>
<dbReference type="InterPro" id="IPR036028">
    <property type="entry name" value="SH3-like_dom_sf"/>
</dbReference>
<dbReference type="GO" id="GO:0005085">
    <property type="term" value="F:guanyl-nucleotide exchange factor activity"/>
    <property type="evidence" value="ECO:0007669"/>
    <property type="project" value="InterPro"/>
</dbReference>
<reference evidence="7" key="1">
    <citation type="journal article" date="2019" name="bioRxiv">
        <title>The Genome of the Zebra Mussel, Dreissena polymorpha: A Resource for Invasive Species Research.</title>
        <authorList>
            <person name="McCartney M.A."/>
            <person name="Auch B."/>
            <person name="Kono T."/>
            <person name="Mallez S."/>
            <person name="Zhang Y."/>
            <person name="Obille A."/>
            <person name="Becker A."/>
            <person name="Abrahante J.E."/>
            <person name="Garbe J."/>
            <person name="Badalamenti J.P."/>
            <person name="Herman A."/>
            <person name="Mangelson H."/>
            <person name="Liachko I."/>
            <person name="Sullivan S."/>
            <person name="Sone E.D."/>
            <person name="Koren S."/>
            <person name="Silverstein K.A.T."/>
            <person name="Beckman K.B."/>
            <person name="Gohl D.M."/>
        </authorList>
    </citation>
    <scope>NUCLEOTIDE SEQUENCE</scope>
    <source>
        <strain evidence="7">Duluth1</strain>
        <tissue evidence="7">Whole animal</tissue>
    </source>
</reference>
<feature type="region of interest" description="Disordered" evidence="3">
    <location>
        <begin position="639"/>
        <end position="677"/>
    </location>
</feature>
<dbReference type="Gene3D" id="1.20.900.10">
    <property type="entry name" value="Dbl homology (DH) domain"/>
    <property type="match status" value="1"/>
</dbReference>
<dbReference type="SMART" id="SM00326">
    <property type="entry name" value="SH3"/>
    <property type="match status" value="1"/>
</dbReference>
<evidence type="ECO:0000313" key="8">
    <source>
        <dbReference type="Proteomes" id="UP000828390"/>
    </source>
</evidence>
<dbReference type="FunFam" id="1.20.900.10:FF:000016">
    <property type="entry name" value="Rho guanine nucleotide exchange factor 6"/>
    <property type="match status" value="1"/>
</dbReference>
<dbReference type="InterPro" id="IPR011993">
    <property type="entry name" value="PH-like_dom_sf"/>
</dbReference>
<dbReference type="CDD" id="cd11877">
    <property type="entry name" value="SH3_PIX"/>
    <property type="match status" value="1"/>
</dbReference>
<dbReference type="Pfam" id="PF07653">
    <property type="entry name" value="SH3_2"/>
    <property type="match status" value="1"/>
</dbReference>
<dbReference type="AlphaFoldDB" id="A0A9D4G811"/>
<dbReference type="PROSITE" id="PS50003">
    <property type="entry name" value="PH_DOMAIN"/>
    <property type="match status" value="1"/>
</dbReference>
<evidence type="ECO:0000259" key="4">
    <source>
        <dbReference type="PROSITE" id="PS50002"/>
    </source>
</evidence>
<keyword evidence="1 2" id="KW-0728">SH3 domain</keyword>
<dbReference type="GO" id="GO:0005737">
    <property type="term" value="C:cytoplasm"/>
    <property type="evidence" value="ECO:0007669"/>
    <property type="project" value="TreeGrafter"/>
</dbReference>
<dbReference type="SUPFAM" id="SSF50044">
    <property type="entry name" value="SH3-domain"/>
    <property type="match status" value="1"/>
</dbReference>
<evidence type="ECO:0000313" key="7">
    <source>
        <dbReference type="EMBL" id="KAH3810764.1"/>
    </source>
</evidence>
<evidence type="ECO:0000259" key="6">
    <source>
        <dbReference type="PROSITE" id="PS50010"/>
    </source>
</evidence>
<dbReference type="PROSITE" id="PS50010">
    <property type="entry name" value="DH_2"/>
    <property type="match status" value="1"/>
</dbReference>
<dbReference type="InterPro" id="IPR000219">
    <property type="entry name" value="DH_dom"/>
</dbReference>
<dbReference type="SMART" id="SM00325">
    <property type="entry name" value="RhoGEF"/>
    <property type="match status" value="1"/>
</dbReference>
<evidence type="ECO:0000256" key="1">
    <source>
        <dbReference type="ARBA" id="ARBA00022443"/>
    </source>
</evidence>
<feature type="domain" description="DH" evidence="6">
    <location>
        <begin position="273"/>
        <end position="453"/>
    </location>
</feature>
<name>A0A9D4G811_DREPO</name>
<proteinExistence type="predicted"/>
<dbReference type="PROSITE" id="PS50002">
    <property type="entry name" value="SH3"/>
    <property type="match status" value="1"/>
</dbReference>
<comment type="caution">
    <text evidence="7">The sequence shown here is derived from an EMBL/GenBank/DDBJ whole genome shotgun (WGS) entry which is preliminary data.</text>
</comment>
<evidence type="ECO:0000259" key="5">
    <source>
        <dbReference type="PROSITE" id="PS50003"/>
    </source>
</evidence>
<keyword evidence="8" id="KW-1185">Reference proteome</keyword>
<dbReference type="Pfam" id="PF00621">
    <property type="entry name" value="RhoGEF"/>
    <property type="match status" value="1"/>
</dbReference>
<dbReference type="InterPro" id="IPR001452">
    <property type="entry name" value="SH3_domain"/>
</dbReference>
<dbReference type="PANTHER" id="PTHR46026">
    <property type="entry name" value="RHO-TYPE GUANINE NUCLEOTIDE EXCHANGE FACTOR, ISOFORM F"/>
    <property type="match status" value="1"/>
</dbReference>
<evidence type="ECO:0000256" key="3">
    <source>
        <dbReference type="SAM" id="MobiDB-lite"/>
    </source>
</evidence>
<feature type="domain" description="SH3" evidence="4">
    <location>
        <begin position="181"/>
        <end position="240"/>
    </location>
</feature>
<dbReference type="EMBL" id="JAIWYP010000006">
    <property type="protein sequence ID" value="KAH3810764.1"/>
    <property type="molecule type" value="Genomic_DNA"/>
</dbReference>
<dbReference type="SMART" id="SM00233">
    <property type="entry name" value="PH"/>
    <property type="match status" value="1"/>
</dbReference>
<dbReference type="Proteomes" id="UP000828390">
    <property type="component" value="Unassembled WGS sequence"/>
</dbReference>
<gene>
    <name evidence="7" type="ORF">DPMN_139161</name>
</gene>
<organism evidence="7 8">
    <name type="scientific">Dreissena polymorpha</name>
    <name type="common">Zebra mussel</name>
    <name type="synonym">Mytilus polymorpha</name>
    <dbReference type="NCBI Taxonomy" id="45954"/>
    <lineage>
        <taxon>Eukaryota</taxon>
        <taxon>Metazoa</taxon>
        <taxon>Spiralia</taxon>
        <taxon>Lophotrochozoa</taxon>
        <taxon>Mollusca</taxon>
        <taxon>Bivalvia</taxon>
        <taxon>Autobranchia</taxon>
        <taxon>Heteroconchia</taxon>
        <taxon>Euheterodonta</taxon>
        <taxon>Imparidentia</taxon>
        <taxon>Neoheterodontei</taxon>
        <taxon>Myida</taxon>
        <taxon>Dreissenoidea</taxon>
        <taxon>Dreissenidae</taxon>
        <taxon>Dreissena</taxon>
    </lineage>
</organism>
<feature type="compositionally biased region" description="Basic and acidic residues" evidence="3">
    <location>
        <begin position="663"/>
        <end position="677"/>
    </location>
</feature>
<dbReference type="PANTHER" id="PTHR46026:SF1">
    <property type="entry name" value="RHO-TYPE GUANINE NUCLEOTIDE EXCHANGE FACTOR, ISOFORM F"/>
    <property type="match status" value="1"/>
</dbReference>
<dbReference type="InterPro" id="IPR035899">
    <property type="entry name" value="DBL_dom_sf"/>
</dbReference>
<dbReference type="CDD" id="cd00160">
    <property type="entry name" value="RhoGEF"/>
    <property type="match status" value="1"/>
</dbReference>
<feature type="non-terminal residue" evidence="7">
    <location>
        <position position="1"/>
    </location>
</feature>
<dbReference type="FunFam" id="2.30.30.40:FF:000072">
    <property type="entry name" value="Unconventional Myosin IB"/>
    <property type="match status" value="1"/>
</dbReference>
<dbReference type="SUPFAM" id="SSF50729">
    <property type="entry name" value="PH domain-like"/>
    <property type="match status" value="1"/>
</dbReference>
<dbReference type="SUPFAM" id="SSF48065">
    <property type="entry name" value="DBL homology domain (DH-domain)"/>
    <property type="match status" value="1"/>
</dbReference>
<sequence>MENNYRKPGVKSPSTEFSDEFVDIVNEINDFISVLEVRQKELAAGTPRSECAGSPRQGSIERLSALDMYKGDSGAEYLSDSRTESSYGPDSRFNSKCLDFRSDSQSNSRASSLSDFGKAFDDAPCAIENHYEPIGNIFPRITATATASIIGPATPPQATPTVKPDLPPKPPGLLKMGEPGQAPRRVKALYNFKGANNDELCFTKGDIITVTQAIDGGWWEGTLHGKTGWFPSNYVREFKQELTGSLRGGPGAIVTVDKTQEVPKHYRESMQYYHNVVLKNVIDTERAHVAEMTSVLQNYIRPIISSDVWASKEISELTHSLEDILTFQQNFLVSLEECSKHPDDQRRVGGVFMRHAPSLKELYTRYCANHPRAVATLQKNTEELNKFMEKLGATPPGSMTLATMLSKPFTRLDKYPMLLKELERHIEESHVDRGDTQRAIAVFKDIANHCLEVRRLKEMEHEIITSTIKGWEGEEICHLGDVKHLSQVKLETSTGDKLDRIFILFPNILLMLSVSPRLSGYQYEGKLPLSGMKVNPCDNEESDLYHFEISGSMIEKMMVTCGTKAEVNSWLEALKNHVISNQTLSKPVNVQVSTSQPCISTLTPAKTAKVSVTHALASTFMTSKTWTLSCLRPSPPLRPPMVYREDGMRSPRAARKLGRRKPERTQSQDEYDKQFRKYDPRVNSEDALILKVIEAYCTSAKTRHTVNSLKSPEIIVENCDDSSEK</sequence>
<dbReference type="InterPro" id="IPR001849">
    <property type="entry name" value="PH_domain"/>
</dbReference>
<evidence type="ECO:0000256" key="2">
    <source>
        <dbReference type="PROSITE-ProRule" id="PRU00192"/>
    </source>
</evidence>
<evidence type="ECO:0008006" key="9">
    <source>
        <dbReference type="Google" id="ProtNLM"/>
    </source>
</evidence>